<keyword evidence="3" id="KW-1185">Reference proteome</keyword>
<evidence type="ECO:0000313" key="2">
    <source>
        <dbReference type="EMBL" id="KAL1643892.1"/>
    </source>
</evidence>
<feature type="region of interest" description="Disordered" evidence="1">
    <location>
        <begin position="58"/>
        <end position="139"/>
    </location>
</feature>
<protein>
    <submittedName>
        <fullName evidence="2">Uncharacterized protein</fullName>
    </submittedName>
</protein>
<reference evidence="2 3" key="1">
    <citation type="journal article" date="2023" name="Plant Dis.">
        <title>First Report of Diplodia intermedia Causing Canker and Dieback Diseases on Apple Trees in Canada.</title>
        <authorList>
            <person name="Ellouze W."/>
            <person name="Ilyukhin E."/>
            <person name="Sulman M."/>
            <person name="Ali S."/>
        </authorList>
    </citation>
    <scope>NUCLEOTIDE SEQUENCE [LARGE SCALE GENOMIC DNA]</scope>
    <source>
        <strain evidence="2 3">M45-28</strain>
    </source>
</reference>
<feature type="region of interest" description="Disordered" evidence="1">
    <location>
        <begin position="1"/>
        <end position="27"/>
    </location>
</feature>
<gene>
    <name evidence="2" type="ORF">SLS58_004565</name>
</gene>
<sequence length="370" mass="38037">MSTTNSSTAANAGSAGPTSSASAAAATPTPTPIMVDLVSTAFAAAAADAAAAAPTPIAVITPPPPSSRNASSPSSSHPRGREWSPSGGLAAAFMPSPAALAPAPSSSHRHSSSVAPASQRRADYHQSAGPTGTWVVPPNRKRKADDLFFSHDDDDDDDNDKADGKANILKTWPGRAAAAIFLPPSAGAAGVALANTTAARAAAAIARRRFVADRFPNPRPAATRNDKNGGNVKRRCVAQATLHHHLRPLQTCFADVDEAARGGPLGVAKALAALPGGDMGVDRPRRRSPVPVRGVDAGLPPPVGPRDGGAGVVLVEKGEEEWERERAERALVAEWVGGVVAEGEGLRAEWEEARARCPDWAELLAARARA</sequence>
<comment type="caution">
    <text evidence="2">The sequence shown here is derived from an EMBL/GenBank/DDBJ whole genome shotgun (WGS) entry which is preliminary data.</text>
</comment>
<accession>A0ABR3TT62</accession>
<feature type="region of interest" description="Disordered" evidence="1">
    <location>
        <begin position="278"/>
        <end position="309"/>
    </location>
</feature>
<proteinExistence type="predicted"/>
<name>A0ABR3TT62_9PEZI</name>
<organism evidence="2 3">
    <name type="scientific">Diplodia intermedia</name>
    <dbReference type="NCBI Taxonomy" id="856260"/>
    <lineage>
        <taxon>Eukaryota</taxon>
        <taxon>Fungi</taxon>
        <taxon>Dikarya</taxon>
        <taxon>Ascomycota</taxon>
        <taxon>Pezizomycotina</taxon>
        <taxon>Dothideomycetes</taxon>
        <taxon>Dothideomycetes incertae sedis</taxon>
        <taxon>Botryosphaeriales</taxon>
        <taxon>Botryosphaeriaceae</taxon>
        <taxon>Diplodia</taxon>
    </lineage>
</organism>
<dbReference type="Proteomes" id="UP001521184">
    <property type="component" value="Unassembled WGS sequence"/>
</dbReference>
<evidence type="ECO:0000256" key="1">
    <source>
        <dbReference type="SAM" id="MobiDB-lite"/>
    </source>
</evidence>
<dbReference type="EMBL" id="JAKEKT020000025">
    <property type="protein sequence ID" value="KAL1643892.1"/>
    <property type="molecule type" value="Genomic_DNA"/>
</dbReference>
<feature type="compositionally biased region" description="Low complexity" evidence="1">
    <location>
        <begin position="90"/>
        <end position="118"/>
    </location>
</feature>
<feature type="compositionally biased region" description="Low complexity" evidence="1">
    <location>
        <begin position="67"/>
        <end position="77"/>
    </location>
</feature>
<evidence type="ECO:0000313" key="3">
    <source>
        <dbReference type="Proteomes" id="UP001521184"/>
    </source>
</evidence>